<name>K0NZ53_9LACO</name>
<evidence type="ECO:0000313" key="3">
    <source>
        <dbReference type="Proteomes" id="UP000051074"/>
    </source>
</evidence>
<dbReference type="PATRIC" id="fig|1293597.4.peg.1955"/>
<sequence length="121" mass="13946">MADLPNFLGPVFEKACREWTWRQDDLPFDPQEISSWWGYNPTLKRQDDVDLVAVSYDKKEAIIVECKWCKAEKLSPQILDTLRSRAALLSSNSASRKSTSISLLKRAAFLLKNWLKAKELD</sequence>
<evidence type="ECO:0000259" key="1">
    <source>
        <dbReference type="Pfam" id="PF03008"/>
    </source>
</evidence>
<evidence type="ECO:0000313" key="2">
    <source>
        <dbReference type="EMBL" id="KRK99153.1"/>
    </source>
</evidence>
<dbReference type="EMBL" id="AZDU01000086">
    <property type="protein sequence ID" value="KRK99153.1"/>
    <property type="molecule type" value="Genomic_DNA"/>
</dbReference>
<dbReference type="Pfam" id="PF03008">
    <property type="entry name" value="DUF234"/>
    <property type="match status" value="1"/>
</dbReference>
<dbReference type="InterPro" id="IPR004256">
    <property type="entry name" value="DUF234"/>
</dbReference>
<dbReference type="AlphaFoldDB" id="K0NZ53"/>
<keyword evidence="3" id="KW-1185">Reference proteome</keyword>
<comment type="caution">
    <text evidence="2">The sequence shown here is derived from an EMBL/GenBank/DDBJ whole genome shotgun (WGS) entry which is preliminary data.</text>
</comment>
<reference evidence="2 3" key="1">
    <citation type="journal article" date="2015" name="Genome Announc.">
        <title>Expanding the biotechnology potential of lactobacilli through comparative genomics of 213 strains and associated genera.</title>
        <authorList>
            <person name="Sun Z."/>
            <person name="Harris H.M."/>
            <person name="McCann A."/>
            <person name="Guo C."/>
            <person name="Argimon S."/>
            <person name="Zhang W."/>
            <person name="Yang X."/>
            <person name="Jeffery I.B."/>
            <person name="Cooney J.C."/>
            <person name="Kagawa T.F."/>
            <person name="Liu W."/>
            <person name="Song Y."/>
            <person name="Salvetti E."/>
            <person name="Wrobel A."/>
            <person name="Rasinkangas P."/>
            <person name="Parkhill J."/>
            <person name="Rea M.C."/>
            <person name="O'Sullivan O."/>
            <person name="Ritari J."/>
            <person name="Douillard F.P."/>
            <person name="Paul Ross R."/>
            <person name="Yang R."/>
            <person name="Briner A.E."/>
            <person name="Felis G.E."/>
            <person name="de Vos W.M."/>
            <person name="Barrangou R."/>
            <person name="Klaenhammer T.R."/>
            <person name="Caufield P.W."/>
            <person name="Cui Y."/>
            <person name="Zhang H."/>
            <person name="O'Toole P.W."/>
        </authorList>
    </citation>
    <scope>NUCLEOTIDE SEQUENCE [LARGE SCALE GENOMIC DNA]</scope>
    <source>
        <strain evidence="2 3">DSM 19284</strain>
    </source>
</reference>
<dbReference type="STRING" id="1293597.FC20_GL001827"/>
<dbReference type="eggNOG" id="COG1672">
    <property type="taxonomic scope" value="Bacteria"/>
</dbReference>
<dbReference type="Proteomes" id="UP000051074">
    <property type="component" value="Unassembled WGS sequence"/>
</dbReference>
<protein>
    <recommendedName>
        <fullName evidence="1">DUF234 domain-containing protein</fullName>
    </recommendedName>
</protein>
<feature type="domain" description="DUF234" evidence="1">
    <location>
        <begin position="3"/>
        <end position="71"/>
    </location>
</feature>
<proteinExistence type="predicted"/>
<accession>K0NZ53</accession>
<organism evidence="2 3">
    <name type="scientific">Lactobacillus equicursoris DSM 19284 = JCM 14600 = CIP 110162</name>
    <dbReference type="NCBI Taxonomy" id="1293597"/>
    <lineage>
        <taxon>Bacteria</taxon>
        <taxon>Bacillati</taxon>
        <taxon>Bacillota</taxon>
        <taxon>Bacilli</taxon>
        <taxon>Lactobacillales</taxon>
        <taxon>Lactobacillaceae</taxon>
        <taxon>Lactobacillus</taxon>
    </lineage>
</organism>
<gene>
    <name evidence="2" type="ORF">FC20_GL001827</name>
</gene>